<evidence type="ECO:0000313" key="2">
    <source>
        <dbReference type="Proteomes" id="UP000323300"/>
    </source>
</evidence>
<proteinExistence type="predicted"/>
<feature type="non-terminal residue" evidence="1">
    <location>
        <position position="60"/>
    </location>
</feature>
<dbReference type="EMBL" id="FOSL01000010">
    <property type="protein sequence ID" value="SFK68967.1"/>
    <property type="molecule type" value="Genomic_DNA"/>
</dbReference>
<sequence length="60" mass="6902">MHFNNLTTVKRNFTGRIVLTDDNLVVPYGYQFLNPGFDAARFVELDLNDDVVARPRWAMG</sequence>
<organism evidence="1 2">
    <name type="scientific">Neomesorhizobium albiziae</name>
    <dbReference type="NCBI Taxonomy" id="335020"/>
    <lineage>
        <taxon>Bacteria</taxon>
        <taxon>Pseudomonadati</taxon>
        <taxon>Pseudomonadota</taxon>
        <taxon>Alphaproteobacteria</taxon>
        <taxon>Hyphomicrobiales</taxon>
        <taxon>Phyllobacteriaceae</taxon>
        <taxon>Neomesorhizobium</taxon>
    </lineage>
</organism>
<evidence type="ECO:0000313" key="1">
    <source>
        <dbReference type="EMBL" id="SFK68967.1"/>
    </source>
</evidence>
<accession>A0A1I4BL86</accession>
<name>A0A1I4BL86_9HYPH</name>
<reference evidence="1 2" key="1">
    <citation type="submission" date="2016-10" db="EMBL/GenBank/DDBJ databases">
        <authorList>
            <person name="Varghese N."/>
            <person name="Submissions S."/>
        </authorList>
    </citation>
    <scope>NUCLEOTIDE SEQUENCE [LARGE SCALE GENOMIC DNA]</scope>
    <source>
        <strain evidence="1 2">DSM 21822</strain>
    </source>
</reference>
<dbReference type="Proteomes" id="UP000323300">
    <property type="component" value="Unassembled WGS sequence"/>
</dbReference>
<dbReference type="AlphaFoldDB" id="A0A1I4BL86"/>
<keyword evidence="2" id="KW-1185">Reference proteome</keyword>
<protein>
    <submittedName>
        <fullName evidence="1">Uncharacterized protein</fullName>
    </submittedName>
</protein>
<gene>
    <name evidence="1" type="ORF">SAMN04488498_110197</name>
</gene>